<feature type="transmembrane region" description="Helical" evidence="6">
    <location>
        <begin position="304"/>
        <end position="324"/>
    </location>
</feature>
<dbReference type="SUPFAM" id="SSF103473">
    <property type="entry name" value="MFS general substrate transporter"/>
    <property type="match status" value="1"/>
</dbReference>
<keyword evidence="2" id="KW-1003">Cell membrane</keyword>
<dbReference type="InterPro" id="IPR011701">
    <property type="entry name" value="MFS"/>
</dbReference>
<feature type="transmembrane region" description="Helical" evidence="6">
    <location>
        <begin position="31"/>
        <end position="53"/>
    </location>
</feature>
<keyword evidence="5 6" id="KW-0472">Membrane</keyword>
<protein>
    <submittedName>
        <fullName evidence="7">MFS transporter</fullName>
    </submittedName>
</protein>
<dbReference type="EMBL" id="JBFSHR010000031">
    <property type="protein sequence ID" value="MEX6429989.1"/>
    <property type="molecule type" value="Genomic_DNA"/>
</dbReference>
<evidence type="ECO:0000313" key="7">
    <source>
        <dbReference type="EMBL" id="MEX6429989.1"/>
    </source>
</evidence>
<evidence type="ECO:0000256" key="1">
    <source>
        <dbReference type="ARBA" id="ARBA00004651"/>
    </source>
</evidence>
<dbReference type="Proteomes" id="UP001560267">
    <property type="component" value="Unassembled WGS sequence"/>
</dbReference>
<keyword evidence="4 6" id="KW-1133">Transmembrane helix</keyword>
<reference evidence="7 8" key="1">
    <citation type="submission" date="2024-07" db="EMBL/GenBank/DDBJ databases">
        <title>Draft Genome Sequence of Ferrimicrobium acidiphilum Strain YE2023, Isolated from a Pulp of Bioleach Reactor.</title>
        <authorList>
            <person name="Elkina Y.A."/>
            <person name="Bulaeva A.G."/>
            <person name="Beletsky A.V."/>
            <person name="Mardanov A.V."/>
        </authorList>
    </citation>
    <scope>NUCLEOTIDE SEQUENCE [LARGE SCALE GENOMIC DNA]</scope>
    <source>
        <strain evidence="7 8">YE2023</strain>
    </source>
</reference>
<dbReference type="InterPro" id="IPR036259">
    <property type="entry name" value="MFS_trans_sf"/>
</dbReference>
<comment type="subcellular location">
    <subcellularLocation>
        <location evidence="1">Cell membrane</location>
        <topology evidence="1">Multi-pass membrane protein</topology>
    </subcellularLocation>
</comment>
<feature type="transmembrane region" description="Helical" evidence="6">
    <location>
        <begin position="174"/>
        <end position="197"/>
    </location>
</feature>
<feature type="transmembrane region" description="Helical" evidence="6">
    <location>
        <begin position="243"/>
        <end position="266"/>
    </location>
</feature>
<name>A0ABV3Y6B2_9ACTN</name>
<proteinExistence type="predicted"/>
<feature type="transmembrane region" description="Helical" evidence="6">
    <location>
        <begin position="272"/>
        <end position="297"/>
    </location>
</feature>
<evidence type="ECO:0000256" key="2">
    <source>
        <dbReference type="ARBA" id="ARBA00022475"/>
    </source>
</evidence>
<dbReference type="PANTHER" id="PTHR23513">
    <property type="entry name" value="INTEGRAL MEMBRANE EFFLUX PROTEIN-RELATED"/>
    <property type="match status" value="1"/>
</dbReference>
<evidence type="ECO:0000256" key="5">
    <source>
        <dbReference type="ARBA" id="ARBA00023136"/>
    </source>
</evidence>
<evidence type="ECO:0000256" key="3">
    <source>
        <dbReference type="ARBA" id="ARBA00022692"/>
    </source>
</evidence>
<feature type="transmembrane region" description="Helical" evidence="6">
    <location>
        <begin position="59"/>
        <end position="81"/>
    </location>
</feature>
<feature type="transmembrane region" description="Helical" evidence="6">
    <location>
        <begin position="150"/>
        <end position="168"/>
    </location>
</feature>
<keyword evidence="3 6" id="KW-0812">Transmembrane</keyword>
<evidence type="ECO:0000256" key="4">
    <source>
        <dbReference type="ARBA" id="ARBA00022989"/>
    </source>
</evidence>
<gene>
    <name evidence="7" type="ORF">AB6A68_09080</name>
</gene>
<organism evidence="7 8">
    <name type="scientific">Ferrimicrobium acidiphilum</name>
    <dbReference type="NCBI Taxonomy" id="121039"/>
    <lineage>
        <taxon>Bacteria</taxon>
        <taxon>Bacillati</taxon>
        <taxon>Actinomycetota</taxon>
        <taxon>Acidimicrobiia</taxon>
        <taxon>Acidimicrobiales</taxon>
        <taxon>Acidimicrobiaceae</taxon>
        <taxon>Ferrimicrobium</taxon>
    </lineage>
</organism>
<comment type="caution">
    <text evidence="7">The sequence shown here is derived from an EMBL/GenBank/DDBJ whole genome shotgun (WGS) entry which is preliminary data.</text>
</comment>
<sequence length="437" mass="43816">MGGGDLGRQRKGGRWTILGNRRFAMWLVGQGVSNTGSTLTVALAPIIAVVVLHAPSEEVGLIVATSLGCTAAARPAAAVFAERSRIRIRVLLVINIVSAVVIGLIPLFWICGALSLAAFWIIIAVNGLAGGVFGAYSAPMVVDLVDKESLPQASGLLGSMANIAGVAGPTLGGAILTIVSAPIALVVDSASFLIGAVSCHLVRGASRSGIAPHKPADSSPPVQKIPSMKAFGAAFRVNGGRPLLGILLALTVVNGLALSELTVLMIRGAGVPSAIVAVIGGLGAVGGVLAGVCVVWIAPRMGNYRGALIGAALASLATIALAVVKPGGFAVIAYAIYEIMGAGGSTLLISLTFTQVIGGLAPVERARGIAVAAMLPEVGQTIGALVGGIFVGLLGVAHFYDTAALLGLVVAGVAVWLGRRELSEGSAKQDPPNNAPL</sequence>
<dbReference type="RefSeq" id="WP_298388147.1">
    <property type="nucleotide sequence ID" value="NZ_JBFSHR010000031.1"/>
</dbReference>
<dbReference type="PANTHER" id="PTHR23513:SF6">
    <property type="entry name" value="MAJOR FACILITATOR SUPERFAMILY ASSOCIATED DOMAIN-CONTAINING PROTEIN"/>
    <property type="match status" value="1"/>
</dbReference>
<feature type="transmembrane region" description="Helical" evidence="6">
    <location>
        <begin position="88"/>
        <end position="110"/>
    </location>
</feature>
<keyword evidence="8" id="KW-1185">Reference proteome</keyword>
<evidence type="ECO:0000313" key="8">
    <source>
        <dbReference type="Proteomes" id="UP001560267"/>
    </source>
</evidence>
<dbReference type="Gene3D" id="1.20.1250.20">
    <property type="entry name" value="MFS general substrate transporter like domains"/>
    <property type="match status" value="1"/>
</dbReference>
<accession>A0ABV3Y6B2</accession>
<feature type="transmembrane region" description="Helical" evidence="6">
    <location>
        <begin position="330"/>
        <end position="357"/>
    </location>
</feature>
<dbReference type="Pfam" id="PF07690">
    <property type="entry name" value="MFS_1"/>
    <property type="match status" value="1"/>
</dbReference>
<feature type="transmembrane region" description="Helical" evidence="6">
    <location>
        <begin position="369"/>
        <end position="393"/>
    </location>
</feature>
<feature type="transmembrane region" description="Helical" evidence="6">
    <location>
        <begin position="116"/>
        <end position="138"/>
    </location>
</feature>
<feature type="transmembrane region" description="Helical" evidence="6">
    <location>
        <begin position="399"/>
        <end position="418"/>
    </location>
</feature>
<evidence type="ECO:0000256" key="6">
    <source>
        <dbReference type="SAM" id="Phobius"/>
    </source>
</evidence>